<dbReference type="RefSeq" id="WP_307473300.1">
    <property type="nucleotide sequence ID" value="NZ_JAUSUB010000005.1"/>
</dbReference>
<protein>
    <submittedName>
        <fullName evidence="1">tRNA(Leu) C34 or U34 (Ribose-2'-O)-methylase TrmL</fullName>
    </submittedName>
</protein>
<keyword evidence="2" id="KW-1185">Reference proteome</keyword>
<evidence type="ECO:0000313" key="1">
    <source>
        <dbReference type="EMBL" id="MDQ0269599.1"/>
    </source>
</evidence>
<dbReference type="EMBL" id="JAUSUB010000005">
    <property type="protein sequence ID" value="MDQ0269599.1"/>
    <property type="molecule type" value="Genomic_DNA"/>
</dbReference>
<organism evidence="1 2">
    <name type="scientific">Cytobacillus purgationiresistens</name>
    <dbReference type="NCBI Taxonomy" id="863449"/>
    <lineage>
        <taxon>Bacteria</taxon>
        <taxon>Bacillati</taxon>
        <taxon>Bacillota</taxon>
        <taxon>Bacilli</taxon>
        <taxon>Bacillales</taxon>
        <taxon>Bacillaceae</taxon>
        <taxon>Cytobacillus</taxon>
    </lineage>
</organism>
<accession>A0ABU0AFG1</accession>
<comment type="caution">
    <text evidence="1">The sequence shown here is derived from an EMBL/GenBank/DDBJ whole genome shotgun (WGS) entry which is preliminary data.</text>
</comment>
<gene>
    <name evidence="1" type="ORF">J2S17_001471</name>
</gene>
<reference evidence="1 2" key="1">
    <citation type="submission" date="2023-07" db="EMBL/GenBank/DDBJ databases">
        <title>Genomic Encyclopedia of Type Strains, Phase IV (KMG-IV): sequencing the most valuable type-strain genomes for metagenomic binning, comparative biology and taxonomic classification.</title>
        <authorList>
            <person name="Goeker M."/>
        </authorList>
    </citation>
    <scope>NUCLEOTIDE SEQUENCE [LARGE SCALE GENOMIC DNA]</scope>
    <source>
        <strain evidence="1 2">DSM 23494</strain>
    </source>
</reference>
<proteinExistence type="predicted"/>
<name>A0ABU0AFG1_9BACI</name>
<dbReference type="Proteomes" id="UP001238088">
    <property type="component" value="Unassembled WGS sequence"/>
</dbReference>
<sequence>MKEFGINVTLVEPADFQCNTQEVKSDIPDYKAAYDWYNELAKTELYGDVEKAMSLTMKEKALLY</sequence>
<evidence type="ECO:0000313" key="2">
    <source>
        <dbReference type="Proteomes" id="UP001238088"/>
    </source>
</evidence>